<reference evidence="1" key="1">
    <citation type="submission" date="2020-05" db="EMBL/GenBank/DDBJ databases">
        <title>WGS assembly of Panicum virgatum.</title>
        <authorList>
            <person name="Lovell J.T."/>
            <person name="Jenkins J."/>
            <person name="Shu S."/>
            <person name="Juenger T.E."/>
            <person name="Schmutz J."/>
        </authorList>
    </citation>
    <scope>NUCLEOTIDE SEQUENCE</scope>
    <source>
        <strain evidence="1">AP13</strain>
    </source>
</reference>
<gene>
    <name evidence="1" type="ORF">PVAP13_9KG238113</name>
</gene>
<evidence type="ECO:0000313" key="1">
    <source>
        <dbReference type="EMBL" id="KAG2550133.1"/>
    </source>
</evidence>
<comment type="caution">
    <text evidence="1">The sequence shown here is derived from an EMBL/GenBank/DDBJ whole genome shotgun (WGS) entry which is preliminary data.</text>
</comment>
<dbReference type="Proteomes" id="UP000823388">
    <property type="component" value="Chromosome 9K"/>
</dbReference>
<sequence>MIISLMISKVRYLKLYSLGSMRYLNYIASITN</sequence>
<proteinExistence type="predicted"/>
<name>A0A8T0NLM3_PANVG</name>
<protein>
    <submittedName>
        <fullName evidence="1">Uncharacterized protein</fullName>
    </submittedName>
</protein>
<accession>A0A8T0NLM3</accession>
<dbReference type="AlphaFoldDB" id="A0A8T0NLM3"/>
<organism evidence="1 2">
    <name type="scientific">Panicum virgatum</name>
    <name type="common">Blackwell switchgrass</name>
    <dbReference type="NCBI Taxonomy" id="38727"/>
    <lineage>
        <taxon>Eukaryota</taxon>
        <taxon>Viridiplantae</taxon>
        <taxon>Streptophyta</taxon>
        <taxon>Embryophyta</taxon>
        <taxon>Tracheophyta</taxon>
        <taxon>Spermatophyta</taxon>
        <taxon>Magnoliopsida</taxon>
        <taxon>Liliopsida</taxon>
        <taxon>Poales</taxon>
        <taxon>Poaceae</taxon>
        <taxon>PACMAD clade</taxon>
        <taxon>Panicoideae</taxon>
        <taxon>Panicodae</taxon>
        <taxon>Paniceae</taxon>
        <taxon>Panicinae</taxon>
        <taxon>Panicum</taxon>
        <taxon>Panicum sect. Hiantes</taxon>
    </lineage>
</organism>
<evidence type="ECO:0000313" key="2">
    <source>
        <dbReference type="Proteomes" id="UP000823388"/>
    </source>
</evidence>
<dbReference type="EMBL" id="CM029053">
    <property type="protein sequence ID" value="KAG2550133.1"/>
    <property type="molecule type" value="Genomic_DNA"/>
</dbReference>
<keyword evidence="2" id="KW-1185">Reference proteome</keyword>